<comment type="subcellular location">
    <subcellularLocation>
        <location evidence="2">Membrane</location>
    </subcellularLocation>
</comment>
<comment type="catalytic activity">
    <reaction evidence="1">
        <text>ATP + protein L-histidine = ADP + protein N-phospho-L-histidine.</text>
        <dbReference type="EC" id="2.7.13.3"/>
    </reaction>
</comment>
<dbReference type="InterPro" id="IPR036097">
    <property type="entry name" value="HisK_dim/P_sf"/>
</dbReference>
<evidence type="ECO:0000256" key="5">
    <source>
        <dbReference type="ARBA" id="ARBA00022679"/>
    </source>
</evidence>
<protein>
    <recommendedName>
        <fullName evidence="3">histidine kinase</fullName>
        <ecNumber evidence="3">2.7.13.3</ecNumber>
    </recommendedName>
</protein>
<dbReference type="Pfam" id="PF02518">
    <property type="entry name" value="HATPase_c"/>
    <property type="match status" value="1"/>
</dbReference>
<proteinExistence type="predicted"/>
<keyword evidence="10" id="KW-1133">Transmembrane helix</keyword>
<evidence type="ECO:0000256" key="9">
    <source>
        <dbReference type="SAM" id="Coils"/>
    </source>
</evidence>
<evidence type="ECO:0000256" key="6">
    <source>
        <dbReference type="ARBA" id="ARBA00022777"/>
    </source>
</evidence>
<evidence type="ECO:0000256" key="7">
    <source>
        <dbReference type="ARBA" id="ARBA00023012"/>
    </source>
</evidence>
<dbReference type="EC" id="2.7.13.3" evidence="3"/>
<dbReference type="InterPro" id="IPR003594">
    <property type="entry name" value="HATPase_dom"/>
</dbReference>
<evidence type="ECO:0000256" key="2">
    <source>
        <dbReference type="ARBA" id="ARBA00004370"/>
    </source>
</evidence>
<evidence type="ECO:0000256" key="3">
    <source>
        <dbReference type="ARBA" id="ARBA00012438"/>
    </source>
</evidence>
<dbReference type="InterPro" id="IPR005467">
    <property type="entry name" value="His_kinase_dom"/>
</dbReference>
<dbReference type="Proteomes" id="UP000254337">
    <property type="component" value="Chromosome"/>
</dbReference>
<dbReference type="InterPro" id="IPR050351">
    <property type="entry name" value="BphY/WalK/GraS-like"/>
</dbReference>
<keyword evidence="7" id="KW-0902">Two-component regulatory system</keyword>
<keyword evidence="6 13" id="KW-0418">Kinase</keyword>
<keyword evidence="5" id="KW-0808">Transferase</keyword>
<gene>
    <name evidence="13" type="ORF">DKB62_01675</name>
</gene>
<dbReference type="SUPFAM" id="SSF158472">
    <property type="entry name" value="HAMP domain-like"/>
    <property type="match status" value="1"/>
</dbReference>
<dbReference type="PANTHER" id="PTHR45453">
    <property type="entry name" value="PHOSPHATE REGULON SENSOR PROTEIN PHOR"/>
    <property type="match status" value="1"/>
</dbReference>
<dbReference type="PROSITE" id="PS50109">
    <property type="entry name" value="HIS_KIN"/>
    <property type="match status" value="1"/>
</dbReference>
<dbReference type="SUPFAM" id="SSF47384">
    <property type="entry name" value="Homodimeric domain of signal transducing histidine kinase"/>
    <property type="match status" value="1"/>
</dbReference>
<dbReference type="FunFam" id="3.30.565.10:FF:000006">
    <property type="entry name" value="Sensor histidine kinase WalK"/>
    <property type="match status" value="1"/>
</dbReference>
<dbReference type="CDD" id="cd06225">
    <property type="entry name" value="HAMP"/>
    <property type="match status" value="1"/>
</dbReference>
<keyword evidence="4" id="KW-0597">Phosphoprotein</keyword>
<dbReference type="FunFam" id="1.10.287.130:FF:000001">
    <property type="entry name" value="Two-component sensor histidine kinase"/>
    <property type="match status" value="1"/>
</dbReference>
<evidence type="ECO:0000256" key="4">
    <source>
        <dbReference type="ARBA" id="ARBA00022553"/>
    </source>
</evidence>
<dbReference type="GO" id="GO:0016036">
    <property type="term" value="P:cellular response to phosphate starvation"/>
    <property type="evidence" value="ECO:0007669"/>
    <property type="project" value="TreeGrafter"/>
</dbReference>
<dbReference type="GO" id="GO:0000155">
    <property type="term" value="F:phosphorelay sensor kinase activity"/>
    <property type="evidence" value="ECO:0007669"/>
    <property type="project" value="InterPro"/>
</dbReference>
<evidence type="ECO:0000259" key="11">
    <source>
        <dbReference type="PROSITE" id="PS50109"/>
    </source>
</evidence>
<evidence type="ECO:0000313" key="14">
    <source>
        <dbReference type="Proteomes" id="UP000254337"/>
    </source>
</evidence>
<evidence type="ECO:0000313" key="13">
    <source>
        <dbReference type="EMBL" id="AXL20380.1"/>
    </source>
</evidence>
<feature type="coiled-coil region" evidence="9">
    <location>
        <begin position="255"/>
        <end position="289"/>
    </location>
</feature>
<feature type="domain" description="HAMP" evidence="12">
    <location>
        <begin position="215"/>
        <end position="267"/>
    </location>
</feature>
<evidence type="ECO:0000256" key="1">
    <source>
        <dbReference type="ARBA" id="ARBA00000085"/>
    </source>
</evidence>
<dbReference type="GO" id="GO:0004721">
    <property type="term" value="F:phosphoprotein phosphatase activity"/>
    <property type="evidence" value="ECO:0007669"/>
    <property type="project" value="TreeGrafter"/>
</dbReference>
<dbReference type="Gene3D" id="6.10.340.10">
    <property type="match status" value="1"/>
</dbReference>
<dbReference type="PANTHER" id="PTHR45453:SF3">
    <property type="entry name" value="HISTIDINE KINASE"/>
    <property type="match status" value="1"/>
</dbReference>
<organism evidence="13 14">
    <name type="scientific">Megasphaera stantonii</name>
    <dbReference type="NCBI Taxonomy" id="2144175"/>
    <lineage>
        <taxon>Bacteria</taxon>
        <taxon>Bacillati</taxon>
        <taxon>Bacillota</taxon>
        <taxon>Negativicutes</taxon>
        <taxon>Veillonellales</taxon>
        <taxon>Veillonellaceae</taxon>
        <taxon>Megasphaera</taxon>
    </lineage>
</organism>
<sequence>MMRLSLRVQSGMYVLSFTLFFILTLIGAIGFGFNHYFYESKKDAMMEASREIGRIYAEQGRNGEEAIDMVSQNIGVDVLIVDDSQLVYSSRPSRRVWVSPPKMDENDVVVVVGKETEAQKHDANTQMPQHIRELTDLLHGREPDAATIGKVRFYERDNNFRYFDLVTRMDDGAYLLMICPLAPMQESIYLVQKFIVTCGIIWLIIAAVGTVLLTNKMTRPLLELKSLSAAMTRLDFTKKWQGKRTDEIGELGTSLNILSDQLNEALTALKQSNEELQKQLDKAKEVEHMRQSFIFAVSHELKTPLAIIQGYAEGLDSLHIDEATRQKYCHVIQSETVKMDNLVKSLLNLSRLETGSFKLEKTAFDFAALTDEAKERFANAIHKKGIHMEWHVPDEMTVYGDPEQIDIVLSNFLSNAIDYTPDGGRIAVSCKEQETNYVVSVYNQGIQIPEEYQPRIWEPFYKVDTARSRNVRRTFGGHGLGLGIVAALVKLHGQQYGVRNEADGVTFWFTIQKG</sequence>
<dbReference type="RefSeq" id="WP_107195930.1">
    <property type="nucleotide sequence ID" value="NZ_CP029462.1"/>
</dbReference>
<dbReference type="Pfam" id="PF00512">
    <property type="entry name" value="HisKA"/>
    <property type="match status" value="1"/>
</dbReference>
<dbReference type="PROSITE" id="PS50885">
    <property type="entry name" value="HAMP"/>
    <property type="match status" value="1"/>
</dbReference>
<dbReference type="SUPFAM" id="SSF55874">
    <property type="entry name" value="ATPase domain of HSP90 chaperone/DNA topoisomerase II/histidine kinase"/>
    <property type="match status" value="1"/>
</dbReference>
<keyword evidence="10" id="KW-0812">Transmembrane</keyword>
<dbReference type="KEGG" id="meg:DKB62_01675"/>
<dbReference type="InterPro" id="IPR036890">
    <property type="entry name" value="HATPase_C_sf"/>
</dbReference>
<dbReference type="InterPro" id="IPR003660">
    <property type="entry name" value="HAMP_dom"/>
</dbReference>
<feature type="domain" description="Histidine kinase" evidence="11">
    <location>
        <begin position="296"/>
        <end position="514"/>
    </location>
</feature>
<dbReference type="EMBL" id="CP029462">
    <property type="protein sequence ID" value="AXL20380.1"/>
    <property type="molecule type" value="Genomic_DNA"/>
</dbReference>
<evidence type="ECO:0000256" key="10">
    <source>
        <dbReference type="SAM" id="Phobius"/>
    </source>
</evidence>
<evidence type="ECO:0000256" key="8">
    <source>
        <dbReference type="ARBA" id="ARBA00023136"/>
    </source>
</evidence>
<dbReference type="SMART" id="SM00388">
    <property type="entry name" value="HisKA"/>
    <property type="match status" value="1"/>
</dbReference>
<keyword evidence="8 10" id="KW-0472">Membrane</keyword>
<feature type="transmembrane region" description="Helical" evidence="10">
    <location>
        <begin position="194"/>
        <end position="213"/>
    </location>
</feature>
<dbReference type="GO" id="GO:0005886">
    <property type="term" value="C:plasma membrane"/>
    <property type="evidence" value="ECO:0007669"/>
    <property type="project" value="TreeGrafter"/>
</dbReference>
<dbReference type="InterPro" id="IPR003661">
    <property type="entry name" value="HisK_dim/P_dom"/>
</dbReference>
<reference evidence="13 14" key="1">
    <citation type="submission" date="2018-05" db="EMBL/GenBank/DDBJ databases">
        <title>Complete genome sequence of Megasphaera sp. AJH120T, isolated from the ceca of a chicken.</title>
        <authorList>
            <person name="Maki J."/>
            <person name="Looft T."/>
        </authorList>
    </citation>
    <scope>NUCLEOTIDE SEQUENCE [LARGE SCALE GENOMIC DNA]</scope>
    <source>
        <strain evidence="13 14">AJH120</strain>
    </source>
</reference>
<keyword evidence="14" id="KW-1185">Reference proteome</keyword>
<evidence type="ECO:0000259" key="12">
    <source>
        <dbReference type="PROSITE" id="PS50885"/>
    </source>
</evidence>
<dbReference type="Gene3D" id="1.10.287.130">
    <property type="match status" value="1"/>
</dbReference>
<keyword evidence="9" id="KW-0175">Coiled coil</keyword>
<accession>A0A346AWY7</accession>
<dbReference type="OrthoDB" id="9762826at2"/>
<dbReference type="SMART" id="SM00304">
    <property type="entry name" value="HAMP"/>
    <property type="match status" value="1"/>
</dbReference>
<dbReference type="SMART" id="SM00387">
    <property type="entry name" value="HATPase_c"/>
    <property type="match status" value="1"/>
</dbReference>
<dbReference type="CDD" id="cd00082">
    <property type="entry name" value="HisKA"/>
    <property type="match status" value="1"/>
</dbReference>
<dbReference type="AlphaFoldDB" id="A0A346AWY7"/>
<dbReference type="Gene3D" id="3.30.565.10">
    <property type="entry name" value="Histidine kinase-like ATPase, C-terminal domain"/>
    <property type="match status" value="1"/>
</dbReference>
<name>A0A346AWY7_9FIRM</name>
<dbReference type="Pfam" id="PF00672">
    <property type="entry name" value="HAMP"/>
    <property type="match status" value="1"/>
</dbReference>
<feature type="transmembrane region" description="Helical" evidence="10">
    <location>
        <begin position="12"/>
        <end position="37"/>
    </location>
</feature>